<dbReference type="Pfam" id="PF12796">
    <property type="entry name" value="Ank_2"/>
    <property type="match status" value="1"/>
</dbReference>
<keyword evidence="1" id="KW-0677">Repeat</keyword>
<dbReference type="Gene3D" id="1.25.40.20">
    <property type="entry name" value="Ankyrin repeat-containing domain"/>
    <property type="match status" value="1"/>
</dbReference>
<evidence type="ECO:0000256" key="3">
    <source>
        <dbReference type="PROSITE-ProRule" id="PRU00023"/>
    </source>
</evidence>
<dbReference type="GO" id="GO:0085020">
    <property type="term" value="P:protein K6-linked ubiquitination"/>
    <property type="evidence" value="ECO:0007669"/>
    <property type="project" value="TreeGrafter"/>
</dbReference>
<dbReference type="PANTHER" id="PTHR24171:SF8">
    <property type="entry name" value="BRCA1-ASSOCIATED RING DOMAIN PROTEIN 1"/>
    <property type="match status" value="1"/>
</dbReference>
<evidence type="ECO:0000256" key="2">
    <source>
        <dbReference type="ARBA" id="ARBA00023043"/>
    </source>
</evidence>
<name>A0A812TPA1_9DINO</name>
<gene>
    <name evidence="4" type="primary">PSMD10</name>
    <name evidence="4" type="ORF">SNEC2469_LOCUS15271</name>
</gene>
<sequence length="179" mass="19388">FRSEADPFTDPKAVLLEWFMHQNGFKSYTAHDSAGWSPLCFAAMSGNAALVQSLLDQKASPNDSTQKPKKELVFGKNLSVLSIAAAYKSNQVLKTLLAARASINARDGYEGTALHWANISNNPEGVRVLCQAGADPSLRCFPGLTPFDTACACSAVEAMKEMLVQIPSTSLRRSLHWAL</sequence>
<protein>
    <submittedName>
        <fullName evidence="4">PSMD10 protein</fullName>
    </submittedName>
</protein>
<feature type="non-terminal residue" evidence="4">
    <location>
        <position position="1"/>
    </location>
</feature>
<comment type="caution">
    <text evidence="4">The sequence shown here is derived from an EMBL/GenBank/DDBJ whole genome shotgun (WGS) entry which is preliminary data.</text>
</comment>
<proteinExistence type="predicted"/>
<dbReference type="SUPFAM" id="SSF48403">
    <property type="entry name" value="Ankyrin repeat"/>
    <property type="match status" value="1"/>
</dbReference>
<evidence type="ECO:0000313" key="4">
    <source>
        <dbReference type="EMBL" id="CAE7531564.1"/>
    </source>
</evidence>
<dbReference type="OrthoDB" id="823504at2759"/>
<dbReference type="EMBL" id="CAJNJA010024744">
    <property type="protein sequence ID" value="CAE7531564.1"/>
    <property type="molecule type" value="Genomic_DNA"/>
</dbReference>
<feature type="repeat" description="ANK" evidence="3">
    <location>
        <begin position="34"/>
        <end position="66"/>
    </location>
</feature>
<dbReference type="AlphaFoldDB" id="A0A812TPA1"/>
<keyword evidence="5" id="KW-1185">Reference proteome</keyword>
<feature type="non-terminal residue" evidence="4">
    <location>
        <position position="179"/>
    </location>
</feature>
<dbReference type="Pfam" id="PF00023">
    <property type="entry name" value="Ank"/>
    <property type="match status" value="1"/>
</dbReference>
<organism evidence="4 5">
    <name type="scientific">Symbiodinium necroappetens</name>
    <dbReference type="NCBI Taxonomy" id="1628268"/>
    <lineage>
        <taxon>Eukaryota</taxon>
        <taxon>Sar</taxon>
        <taxon>Alveolata</taxon>
        <taxon>Dinophyceae</taxon>
        <taxon>Suessiales</taxon>
        <taxon>Symbiodiniaceae</taxon>
        <taxon>Symbiodinium</taxon>
    </lineage>
</organism>
<dbReference type="InterPro" id="IPR002110">
    <property type="entry name" value="Ankyrin_rpt"/>
</dbReference>
<dbReference type="Proteomes" id="UP000601435">
    <property type="component" value="Unassembled WGS sequence"/>
</dbReference>
<evidence type="ECO:0000256" key="1">
    <source>
        <dbReference type="ARBA" id="ARBA00022737"/>
    </source>
</evidence>
<evidence type="ECO:0000313" key="5">
    <source>
        <dbReference type="Proteomes" id="UP000601435"/>
    </source>
</evidence>
<accession>A0A812TPA1</accession>
<keyword evidence="2 3" id="KW-0040">ANK repeat</keyword>
<reference evidence="4" key="1">
    <citation type="submission" date="2021-02" db="EMBL/GenBank/DDBJ databases">
        <authorList>
            <person name="Dougan E. K."/>
            <person name="Rhodes N."/>
            <person name="Thang M."/>
            <person name="Chan C."/>
        </authorList>
    </citation>
    <scope>NUCLEOTIDE SEQUENCE</scope>
</reference>
<dbReference type="InterPro" id="IPR036770">
    <property type="entry name" value="Ankyrin_rpt-contain_sf"/>
</dbReference>
<dbReference type="SMART" id="SM00248">
    <property type="entry name" value="ANK"/>
    <property type="match status" value="4"/>
</dbReference>
<dbReference type="GO" id="GO:0004842">
    <property type="term" value="F:ubiquitin-protein transferase activity"/>
    <property type="evidence" value="ECO:0007669"/>
    <property type="project" value="TreeGrafter"/>
</dbReference>
<dbReference type="PROSITE" id="PS50088">
    <property type="entry name" value="ANK_REPEAT"/>
    <property type="match status" value="1"/>
</dbReference>
<dbReference type="PANTHER" id="PTHR24171">
    <property type="entry name" value="ANKYRIN REPEAT DOMAIN-CONTAINING PROTEIN 39-RELATED"/>
    <property type="match status" value="1"/>
</dbReference>